<evidence type="ECO:0000313" key="2">
    <source>
        <dbReference type="Proteomes" id="UP001054821"/>
    </source>
</evidence>
<reference evidence="1 2" key="1">
    <citation type="journal article" date="2022" name="G3 (Bethesda)">
        <title>Whole-genome sequence and methylome profiling of the almond [Prunus dulcis (Mill.) D.A. Webb] cultivar 'Nonpareil'.</title>
        <authorList>
            <person name="D'Amico-Willman K.M."/>
            <person name="Ouma W.Z."/>
            <person name="Meulia T."/>
            <person name="Sideli G.M."/>
            <person name="Gradziel T.M."/>
            <person name="Fresnedo-Ramirez J."/>
        </authorList>
    </citation>
    <scope>NUCLEOTIDE SEQUENCE [LARGE SCALE GENOMIC DNA]</scope>
    <source>
        <strain evidence="1">Clone GOH B32 T37-40</strain>
    </source>
</reference>
<dbReference type="Proteomes" id="UP001054821">
    <property type="component" value="Chromosome 6"/>
</dbReference>
<protein>
    <submittedName>
        <fullName evidence="1">Uncharacterized protein</fullName>
    </submittedName>
</protein>
<dbReference type="EMBL" id="JAJFAZ020000006">
    <property type="protein sequence ID" value="KAI5323818.1"/>
    <property type="molecule type" value="Genomic_DNA"/>
</dbReference>
<accession>A0AAD4VG23</accession>
<dbReference type="AlphaFoldDB" id="A0AAD4VG23"/>
<comment type="caution">
    <text evidence="1">The sequence shown here is derived from an EMBL/GenBank/DDBJ whole genome shotgun (WGS) entry which is preliminary data.</text>
</comment>
<proteinExistence type="predicted"/>
<evidence type="ECO:0000313" key="1">
    <source>
        <dbReference type="EMBL" id="KAI5323818.1"/>
    </source>
</evidence>
<organism evidence="1 2">
    <name type="scientific">Prunus dulcis</name>
    <name type="common">Almond</name>
    <name type="synonym">Amygdalus dulcis</name>
    <dbReference type="NCBI Taxonomy" id="3755"/>
    <lineage>
        <taxon>Eukaryota</taxon>
        <taxon>Viridiplantae</taxon>
        <taxon>Streptophyta</taxon>
        <taxon>Embryophyta</taxon>
        <taxon>Tracheophyta</taxon>
        <taxon>Spermatophyta</taxon>
        <taxon>Magnoliopsida</taxon>
        <taxon>eudicotyledons</taxon>
        <taxon>Gunneridae</taxon>
        <taxon>Pentapetalae</taxon>
        <taxon>rosids</taxon>
        <taxon>fabids</taxon>
        <taxon>Rosales</taxon>
        <taxon>Rosaceae</taxon>
        <taxon>Amygdaloideae</taxon>
        <taxon>Amygdaleae</taxon>
        <taxon>Prunus</taxon>
    </lineage>
</organism>
<keyword evidence="2" id="KW-1185">Reference proteome</keyword>
<gene>
    <name evidence="1" type="ORF">L3X38_032891</name>
</gene>
<name>A0AAD4VG23_PRUDU</name>
<sequence length="150" mass="16049">MKAIRTTMARSTHTRSKIIAMAQFLSNPNIPNTAAQQQPLLTAAIFSSCTMAPAIVQTAATVPPAGPIAEINAQAPVVIVSHHGPRLDLPCKSPRLEQPCPLTDQPPCPSCHTTLWRDLAIPHVVSRLDLKPIITVSLPSMVEPPITVDS</sequence>